<evidence type="ECO:0000313" key="2">
    <source>
        <dbReference type="EMBL" id="PNY17241.1"/>
    </source>
</evidence>
<reference evidence="2 3" key="1">
    <citation type="journal article" date="2014" name="Am. J. Bot.">
        <title>Genome assembly and annotation for red clover (Trifolium pratense; Fabaceae).</title>
        <authorList>
            <person name="Istvanek J."/>
            <person name="Jaros M."/>
            <person name="Krenek A."/>
            <person name="Repkova J."/>
        </authorList>
    </citation>
    <scope>NUCLEOTIDE SEQUENCE [LARGE SCALE GENOMIC DNA]</scope>
    <source>
        <strain evidence="3">cv. Tatra</strain>
        <tissue evidence="2">Young leaves</tissue>
    </source>
</reference>
<proteinExistence type="predicted"/>
<accession>A0A2K3PPP2</accession>
<dbReference type="AlphaFoldDB" id="A0A2K3PPP2"/>
<feature type="compositionally biased region" description="Polar residues" evidence="1">
    <location>
        <begin position="174"/>
        <end position="188"/>
    </location>
</feature>
<protein>
    <submittedName>
        <fullName evidence="2">Protein WVD2-like 1-like</fullName>
    </submittedName>
</protein>
<dbReference type="Proteomes" id="UP000236291">
    <property type="component" value="Unassembled WGS sequence"/>
</dbReference>
<evidence type="ECO:0000256" key="1">
    <source>
        <dbReference type="SAM" id="MobiDB-lite"/>
    </source>
</evidence>
<feature type="region of interest" description="Disordered" evidence="1">
    <location>
        <begin position="174"/>
        <end position="196"/>
    </location>
</feature>
<comment type="caution">
    <text evidence="2">The sequence shown here is derived from an EMBL/GenBank/DDBJ whole genome shotgun (WGS) entry which is preliminary data.</text>
</comment>
<organism evidence="2 3">
    <name type="scientific">Trifolium pratense</name>
    <name type="common">Red clover</name>
    <dbReference type="NCBI Taxonomy" id="57577"/>
    <lineage>
        <taxon>Eukaryota</taxon>
        <taxon>Viridiplantae</taxon>
        <taxon>Streptophyta</taxon>
        <taxon>Embryophyta</taxon>
        <taxon>Tracheophyta</taxon>
        <taxon>Spermatophyta</taxon>
        <taxon>Magnoliopsida</taxon>
        <taxon>eudicotyledons</taxon>
        <taxon>Gunneridae</taxon>
        <taxon>Pentapetalae</taxon>
        <taxon>rosids</taxon>
        <taxon>fabids</taxon>
        <taxon>Fabales</taxon>
        <taxon>Fabaceae</taxon>
        <taxon>Papilionoideae</taxon>
        <taxon>50 kb inversion clade</taxon>
        <taxon>NPAAA clade</taxon>
        <taxon>Hologalegina</taxon>
        <taxon>IRL clade</taxon>
        <taxon>Trifolieae</taxon>
        <taxon>Trifolium</taxon>
    </lineage>
</organism>
<reference evidence="2 3" key="2">
    <citation type="journal article" date="2017" name="Front. Plant Sci.">
        <title>Gene Classification and Mining of Molecular Markers Useful in Red Clover (Trifolium pratense) Breeding.</title>
        <authorList>
            <person name="Istvanek J."/>
            <person name="Dluhosova J."/>
            <person name="Dluhos P."/>
            <person name="Patkova L."/>
            <person name="Nedelnik J."/>
            <person name="Repkova J."/>
        </authorList>
    </citation>
    <scope>NUCLEOTIDE SEQUENCE [LARGE SCALE GENOMIC DNA]</scope>
    <source>
        <strain evidence="3">cv. Tatra</strain>
        <tissue evidence="2">Young leaves</tissue>
    </source>
</reference>
<dbReference type="EMBL" id="ASHM01009199">
    <property type="protein sequence ID" value="PNY17241.1"/>
    <property type="molecule type" value="Genomic_DNA"/>
</dbReference>
<sequence length="196" mass="21881">MSFQIAFRCTFNLANMVRDAIDDLFAANAMIDGKNSTLMWYKIPKLYLTGLSLANLRSCYRNSACYSFPLSTALAEALAIQLNNNAKNIIINNNFRQHHRGKGHVASKLTMAKFEAKEDEKTGDNEELNSIKFVVDIEAGVTTKNKSYTRIVDIEAVATGLNLTPNANNMCTTYSSKDSQLHSPFSSTKHNEKEEL</sequence>
<dbReference type="ExpressionAtlas" id="A0A2K3PPP2">
    <property type="expression patterns" value="baseline"/>
</dbReference>
<name>A0A2K3PPP2_TRIPR</name>
<gene>
    <name evidence="2" type="ORF">L195_g013979</name>
</gene>
<evidence type="ECO:0000313" key="3">
    <source>
        <dbReference type="Proteomes" id="UP000236291"/>
    </source>
</evidence>